<evidence type="ECO:0000259" key="19">
    <source>
        <dbReference type="Pfam" id="PF13614"/>
    </source>
</evidence>
<dbReference type="InterPro" id="IPR027417">
    <property type="entry name" value="P-loop_NTPase"/>
</dbReference>
<dbReference type="EC" id="2.7.10.2" evidence="4"/>
<dbReference type="InterPro" id="IPR003856">
    <property type="entry name" value="LPS_length_determ_N"/>
</dbReference>
<keyword evidence="5" id="KW-1003">Cell membrane</keyword>
<evidence type="ECO:0000259" key="18">
    <source>
        <dbReference type="Pfam" id="PF02706"/>
    </source>
</evidence>
<evidence type="ECO:0000256" key="13">
    <source>
        <dbReference type="ARBA" id="ARBA00023136"/>
    </source>
</evidence>
<evidence type="ECO:0000256" key="15">
    <source>
        <dbReference type="ARBA" id="ARBA00051245"/>
    </source>
</evidence>
<keyword evidence="21" id="KW-1185">Reference proteome</keyword>
<dbReference type="InterPro" id="IPR025669">
    <property type="entry name" value="AAA_dom"/>
</dbReference>
<feature type="transmembrane region" description="Helical" evidence="17">
    <location>
        <begin position="43"/>
        <end position="61"/>
    </location>
</feature>
<comment type="similarity">
    <text evidence="3">Belongs to the etk/wzc family.</text>
</comment>
<dbReference type="SUPFAM" id="SSF52540">
    <property type="entry name" value="P-loop containing nucleoside triphosphate hydrolases"/>
    <property type="match status" value="1"/>
</dbReference>
<evidence type="ECO:0000256" key="1">
    <source>
        <dbReference type="ARBA" id="ARBA00004429"/>
    </source>
</evidence>
<evidence type="ECO:0000256" key="8">
    <source>
        <dbReference type="ARBA" id="ARBA00022692"/>
    </source>
</evidence>
<dbReference type="InterPro" id="IPR005702">
    <property type="entry name" value="Wzc-like_C"/>
</dbReference>
<evidence type="ECO:0000256" key="4">
    <source>
        <dbReference type="ARBA" id="ARBA00011903"/>
    </source>
</evidence>
<evidence type="ECO:0000256" key="10">
    <source>
        <dbReference type="ARBA" id="ARBA00022777"/>
    </source>
</evidence>
<evidence type="ECO:0000256" key="5">
    <source>
        <dbReference type="ARBA" id="ARBA00022475"/>
    </source>
</evidence>
<dbReference type="PANTHER" id="PTHR32309">
    <property type="entry name" value="TYROSINE-PROTEIN KINASE"/>
    <property type="match status" value="1"/>
</dbReference>
<dbReference type="Gene3D" id="3.40.50.300">
    <property type="entry name" value="P-loop containing nucleotide triphosphate hydrolases"/>
    <property type="match status" value="1"/>
</dbReference>
<evidence type="ECO:0000256" key="7">
    <source>
        <dbReference type="ARBA" id="ARBA00022679"/>
    </source>
</evidence>
<proteinExistence type="inferred from homology"/>
<dbReference type="GO" id="GO:0005886">
    <property type="term" value="C:plasma membrane"/>
    <property type="evidence" value="ECO:0007669"/>
    <property type="project" value="UniProtKB-SubCell"/>
</dbReference>
<accession>A0A328A8C0</accession>
<evidence type="ECO:0000256" key="16">
    <source>
        <dbReference type="SAM" id="Coils"/>
    </source>
</evidence>
<protein>
    <recommendedName>
        <fullName evidence="4">non-specific protein-tyrosine kinase</fullName>
        <ecNumber evidence="4">2.7.10.2</ecNumber>
    </recommendedName>
</protein>
<comment type="catalytic activity">
    <reaction evidence="15">
        <text>L-tyrosyl-[protein] + ATP = O-phospho-L-tyrosyl-[protein] + ADP + H(+)</text>
        <dbReference type="Rhea" id="RHEA:10596"/>
        <dbReference type="Rhea" id="RHEA-COMP:10136"/>
        <dbReference type="Rhea" id="RHEA-COMP:20101"/>
        <dbReference type="ChEBI" id="CHEBI:15378"/>
        <dbReference type="ChEBI" id="CHEBI:30616"/>
        <dbReference type="ChEBI" id="CHEBI:46858"/>
        <dbReference type="ChEBI" id="CHEBI:61978"/>
        <dbReference type="ChEBI" id="CHEBI:456216"/>
        <dbReference type="EC" id="2.7.10.2"/>
    </reaction>
</comment>
<keyword evidence="14" id="KW-0829">Tyrosine-protein kinase</keyword>
<keyword evidence="9" id="KW-0547">Nucleotide-binding</keyword>
<keyword evidence="8 17" id="KW-0812">Transmembrane</keyword>
<keyword evidence="12 17" id="KW-1133">Transmembrane helix</keyword>
<dbReference type="GO" id="GO:0004713">
    <property type="term" value="F:protein tyrosine kinase activity"/>
    <property type="evidence" value="ECO:0007669"/>
    <property type="project" value="TreeGrafter"/>
</dbReference>
<evidence type="ECO:0000313" key="21">
    <source>
        <dbReference type="Proteomes" id="UP000249725"/>
    </source>
</evidence>
<dbReference type="AlphaFoldDB" id="A0A328A8C0"/>
<evidence type="ECO:0000256" key="12">
    <source>
        <dbReference type="ARBA" id="ARBA00022989"/>
    </source>
</evidence>
<feature type="domain" description="AAA" evidence="19">
    <location>
        <begin position="551"/>
        <end position="681"/>
    </location>
</feature>
<dbReference type="Proteomes" id="UP000249725">
    <property type="component" value="Unassembled WGS sequence"/>
</dbReference>
<comment type="similarity">
    <text evidence="2">Belongs to the CpsD/CapB family.</text>
</comment>
<dbReference type="RefSeq" id="WP_111516434.1">
    <property type="nucleotide sequence ID" value="NZ_QFYR01000006.1"/>
</dbReference>
<evidence type="ECO:0000256" key="6">
    <source>
        <dbReference type="ARBA" id="ARBA00022519"/>
    </source>
</evidence>
<reference evidence="21" key="1">
    <citation type="submission" date="2018-05" db="EMBL/GenBank/DDBJ databases">
        <authorList>
            <person name="Li X."/>
        </authorList>
    </citation>
    <scope>NUCLEOTIDE SEQUENCE [LARGE SCALE GENOMIC DNA]</scope>
    <source>
        <strain evidence="21">YIM 73061</strain>
    </source>
</reference>
<evidence type="ECO:0000256" key="3">
    <source>
        <dbReference type="ARBA" id="ARBA00008883"/>
    </source>
</evidence>
<keyword evidence="11" id="KW-0067">ATP-binding</keyword>
<keyword evidence="10" id="KW-0418">Kinase</keyword>
<comment type="subcellular location">
    <subcellularLocation>
        <location evidence="1">Cell inner membrane</location>
        <topology evidence="1">Multi-pass membrane protein</topology>
    </subcellularLocation>
</comment>
<dbReference type="InterPro" id="IPR050445">
    <property type="entry name" value="Bact_polysacc_biosynth/exp"/>
</dbReference>
<keyword evidence="6" id="KW-0997">Cell inner membrane</keyword>
<feature type="domain" description="Polysaccharide chain length determinant N-terminal" evidence="18">
    <location>
        <begin position="28"/>
        <end position="117"/>
    </location>
</feature>
<dbReference type="Pfam" id="PF02706">
    <property type="entry name" value="Wzz"/>
    <property type="match status" value="1"/>
</dbReference>
<dbReference type="OrthoDB" id="230260at2"/>
<evidence type="ECO:0000256" key="2">
    <source>
        <dbReference type="ARBA" id="ARBA00007316"/>
    </source>
</evidence>
<evidence type="ECO:0000256" key="9">
    <source>
        <dbReference type="ARBA" id="ARBA00022741"/>
    </source>
</evidence>
<gene>
    <name evidence="20" type="ORF">DJ018_18310</name>
</gene>
<name>A0A328A8C0_9CAUL</name>
<evidence type="ECO:0000256" key="17">
    <source>
        <dbReference type="SAM" id="Phobius"/>
    </source>
</evidence>
<evidence type="ECO:0000256" key="11">
    <source>
        <dbReference type="ARBA" id="ARBA00022840"/>
    </source>
</evidence>
<dbReference type="EMBL" id="QFYR01000006">
    <property type="protein sequence ID" value="RAK50705.1"/>
    <property type="molecule type" value="Genomic_DNA"/>
</dbReference>
<feature type="coiled-coil region" evidence="16">
    <location>
        <begin position="212"/>
        <end position="321"/>
    </location>
</feature>
<keyword evidence="16" id="KW-0175">Coiled coil</keyword>
<organism evidence="20 21">
    <name type="scientific">Phenylobacterium deserti</name>
    <dbReference type="NCBI Taxonomy" id="1914756"/>
    <lineage>
        <taxon>Bacteria</taxon>
        <taxon>Pseudomonadati</taxon>
        <taxon>Pseudomonadota</taxon>
        <taxon>Alphaproteobacteria</taxon>
        <taxon>Caulobacterales</taxon>
        <taxon>Caulobacteraceae</taxon>
        <taxon>Phenylobacterium</taxon>
    </lineage>
</organism>
<dbReference type="PANTHER" id="PTHR32309:SF13">
    <property type="entry name" value="FERRIC ENTEROBACTIN TRANSPORT PROTEIN FEPE"/>
    <property type="match status" value="1"/>
</dbReference>
<comment type="caution">
    <text evidence="20">The sequence shown here is derived from an EMBL/GenBank/DDBJ whole genome shotgun (WGS) entry which is preliminary data.</text>
</comment>
<dbReference type="Pfam" id="PF13614">
    <property type="entry name" value="AAA_31"/>
    <property type="match status" value="1"/>
</dbReference>
<keyword evidence="7" id="KW-0808">Transferase</keyword>
<evidence type="ECO:0000313" key="20">
    <source>
        <dbReference type="EMBL" id="RAK50705.1"/>
    </source>
</evidence>
<dbReference type="CDD" id="cd05387">
    <property type="entry name" value="BY-kinase"/>
    <property type="match status" value="1"/>
</dbReference>
<sequence>MNNLIPISHELPVAHPGQAFRPIEPERMHLRQLFGILLQRAKLGLGVAGLVFVLVLIAFATKTPVYSAWGSVVIDPKQQNLASVQQPNGAPADTSAVDTQVEILRSRAVAERVVRKLQLWNDPEFNSAMAPGMFGLTPAKPPIANPSKELVERTTEAVLSRMWVRRAGLTYVVQVGFNSTSPEKAALAANTVMDSYLQLQLDEKLNAVTRANSELGQSLERMRRDAEVAEARVQQYKNANGLFSAEGATMAEQEVSTINQQLAIAKAETAEKRARLAAAQQQLRNGNGGADVGAALGSETIMELRKREAELSVRLAQLQTDFTNDYPEVKRTQAQLRDIRGQIQSEINRIMSNLRAEATAAAGREASLLSSRGQAQGGLAANGQAQVGLVALQQRADAAKQIYEAYLNRAKTVAAEGSLQQADGSINSRASVPTSPYSPNMKIAGALAFLAALVAGGLSVLIAEFWDKHLRSRVDVERELGVPFAGVLPDFRSIKPKGLRGPQAEPSEYLVSHPFSGFAEAFRNLRAFLMVSDPTGDSKLLAITSAVPREGKSLTSFCLARTLALSGSRVVLVDCDLRQQGVTKLIGKKEVGLVEVVQDKVPLTEALVHDAKSNCFILPAGNSVPYDLFSNPDTDEVFRELSNQFDYVILDAPPILGVADARILAGKADRVLYLVQWNKTPLRAAQSAVDILQECGANVAGALLTKVNVKGQARYGYGDSSDYYGYFKNYYIAAA</sequence>
<keyword evidence="13 17" id="KW-0472">Membrane</keyword>
<evidence type="ECO:0000256" key="14">
    <source>
        <dbReference type="ARBA" id="ARBA00023137"/>
    </source>
</evidence>